<dbReference type="SUPFAM" id="SSF82171">
    <property type="entry name" value="DPP6 N-terminal domain-like"/>
    <property type="match status" value="1"/>
</dbReference>
<proteinExistence type="predicted"/>
<protein>
    <submittedName>
        <fullName evidence="4">S9 family peptidase</fullName>
    </submittedName>
</protein>
<accession>A0AAE3P1R5</accession>
<feature type="domain" description="Dipeptidylpeptidase IV N-terminal" evidence="3">
    <location>
        <begin position="113"/>
        <end position="431"/>
    </location>
</feature>
<evidence type="ECO:0000256" key="1">
    <source>
        <dbReference type="SAM" id="SignalP"/>
    </source>
</evidence>
<keyword evidence="1" id="KW-0732">Signal</keyword>
<evidence type="ECO:0000259" key="3">
    <source>
        <dbReference type="Pfam" id="PF00930"/>
    </source>
</evidence>
<feature type="domain" description="Peptidase S9 prolyl oligopeptidase catalytic" evidence="2">
    <location>
        <begin position="519"/>
        <end position="712"/>
    </location>
</feature>
<dbReference type="RefSeq" id="WP_321535925.1">
    <property type="nucleotide sequence ID" value="NZ_JARGDL010000010.1"/>
</dbReference>
<evidence type="ECO:0000259" key="2">
    <source>
        <dbReference type="Pfam" id="PF00326"/>
    </source>
</evidence>
<sequence>MKKLFFSFFILLSTLNFSQTKLFTVEDVIFGTSRKPQPFRQLSWIPNSDSYSWIDGQTENQVLLSSNIKSTKVDTIISIKEINENLKSLADKPIVNLFINWISKNELSFWNGANYYSFNTKSKLLTKVNSTNNNAEEKFVSPNNKLIAYTVGNNLFFSKEAGKEIQITFEKDTNIVNGQAVHRNEFGINSGIFWSPNSNYIAFYRMDQTMVTDYPLVDITPTPAKLKNIKYPMAGQTSHQVTIGIYDTRNGKTVWLKTGEPLDQYLTCLTWQPDEKYFYVAHLNRDQNHMQLKKYDVSNGELVKILFEETNDKYVEPQNELVFLPNSNDKFIWQSQRDGFNHLYLYDTEGNLIKQITKGNWVVTQFNGFDEKAKNIFITSTKESPIERHLYKVNLVSGEITKLTKDSGTHSAIPNFNNNYFIDSYSNLTTPRVVNLINTKGDIVKNILTLENPFKEYKMPETKIFTIKNEEGIDLYCRMILPTDFDSTKKYPVIVYVYGGPHAQEVNNIFGMGRYFTWFYLMAQKGFIIFTLDNRGSANRGLEFEQATFRKLGTIEIKDQITGVNYLKKLKFVDENRFGVYGWSYGGFMTTSLMLRTNNTFKVGACGGAVIDWKYYEVMYGERYMDTPQTNPEGYNESSLLNYVQNLNGKLLLVHGTSDPTVVWQNTLSFVKKAQELNKPLDYFPYVGHSHGVTGKDAIHLYYKITNYFLENL</sequence>
<dbReference type="Proteomes" id="UP001221302">
    <property type="component" value="Unassembled WGS sequence"/>
</dbReference>
<reference evidence="4" key="1">
    <citation type="submission" date="2023-03" db="EMBL/GenBank/DDBJ databases">
        <title>Stygiobacter electus gen. nov., sp. nov., facultatively anaerobic thermotolerant bacterium of the class Ignavibacteria from a well of Yessentuki mineral water deposit.</title>
        <authorList>
            <person name="Podosokorskaya O.A."/>
            <person name="Elcheninov A.G."/>
            <person name="Petrova N.F."/>
            <person name="Zavarzina D.G."/>
            <person name="Kublanov I.V."/>
            <person name="Merkel A.Y."/>
        </authorList>
    </citation>
    <scope>NUCLEOTIDE SEQUENCE</scope>
    <source>
        <strain evidence="4">09-Me</strain>
    </source>
</reference>
<feature type="chain" id="PRO_5042222840" evidence="1">
    <location>
        <begin position="19"/>
        <end position="713"/>
    </location>
</feature>
<gene>
    <name evidence="4" type="ORF">P0M35_08345</name>
</gene>
<dbReference type="Pfam" id="PF00930">
    <property type="entry name" value="DPPIV_N"/>
    <property type="match status" value="1"/>
</dbReference>
<dbReference type="GO" id="GO:0008239">
    <property type="term" value="F:dipeptidyl-peptidase activity"/>
    <property type="evidence" value="ECO:0007669"/>
    <property type="project" value="TreeGrafter"/>
</dbReference>
<dbReference type="SUPFAM" id="SSF53474">
    <property type="entry name" value="alpha/beta-Hydrolases"/>
    <property type="match status" value="1"/>
</dbReference>
<dbReference type="PANTHER" id="PTHR11731">
    <property type="entry name" value="PROTEASE FAMILY S9B,C DIPEPTIDYL-PEPTIDASE IV-RELATED"/>
    <property type="match status" value="1"/>
</dbReference>
<dbReference type="GO" id="GO:0008236">
    <property type="term" value="F:serine-type peptidase activity"/>
    <property type="evidence" value="ECO:0007669"/>
    <property type="project" value="InterPro"/>
</dbReference>
<keyword evidence="5" id="KW-1185">Reference proteome</keyword>
<dbReference type="PANTHER" id="PTHR11731:SF193">
    <property type="entry name" value="DIPEPTIDYL PEPTIDASE 9"/>
    <property type="match status" value="1"/>
</dbReference>
<evidence type="ECO:0000313" key="5">
    <source>
        <dbReference type="Proteomes" id="UP001221302"/>
    </source>
</evidence>
<feature type="signal peptide" evidence="1">
    <location>
        <begin position="1"/>
        <end position="18"/>
    </location>
</feature>
<dbReference type="Gene3D" id="2.140.10.30">
    <property type="entry name" value="Dipeptidylpeptidase IV, N-terminal domain"/>
    <property type="match status" value="1"/>
</dbReference>
<dbReference type="Pfam" id="PF00326">
    <property type="entry name" value="Peptidase_S9"/>
    <property type="match status" value="1"/>
</dbReference>
<comment type="caution">
    <text evidence="4">The sequence shown here is derived from an EMBL/GenBank/DDBJ whole genome shotgun (WGS) entry which is preliminary data.</text>
</comment>
<organism evidence="4 5">
    <name type="scientific">Stygiobacter electus</name>
    <dbReference type="NCBI Taxonomy" id="3032292"/>
    <lineage>
        <taxon>Bacteria</taxon>
        <taxon>Pseudomonadati</taxon>
        <taxon>Ignavibacteriota</taxon>
        <taxon>Ignavibacteria</taxon>
        <taxon>Ignavibacteriales</taxon>
        <taxon>Melioribacteraceae</taxon>
        <taxon>Stygiobacter</taxon>
    </lineage>
</organism>
<dbReference type="Gene3D" id="3.40.50.1820">
    <property type="entry name" value="alpha/beta hydrolase"/>
    <property type="match status" value="1"/>
</dbReference>
<name>A0AAE3P1R5_9BACT</name>
<dbReference type="EMBL" id="JARGDL010000010">
    <property type="protein sequence ID" value="MDF1612157.1"/>
    <property type="molecule type" value="Genomic_DNA"/>
</dbReference>
<dbReference type="AlphaFoldDB" id="A0AAE3P1R5"/>
<evidence type="ECO:0000313" key="4">
    <source>
        <dbReference type="EMBL" id="MDF1612157.1"/>
    </source>
</evidence>
<dbReference type="GO" id="GO:0006508">
    <property type="term" value="P:proteolysis"/>
    <property type="evidence" value="ECO:0007669"/>
    <property type="project" value="InterPro"/>
</dbReference>
<dbReference type="InterPro" id="IPR002469">
    <property type="entry name" value="Peptidase_S9B_N"/>
</dbReference>
<dbReference type="InterPro" id="IPR029058">
    <property type="entry name" value="AB_hydrolase_fold"/>
</dbReference>
<dbReference type="InterPro" id="IPR001375">
    <property type="entry name" value="Peptidase_S9_cat"/>
</dbReference>
<dbReference type="InterPro" id="IPR050278">
    <property type="entry name" value="Serine_Prot_S9B/DPPIV"/>
</dbReference>